<evidence type="ECO:0000259" key="2">
    <source>
        <dbReference type="Pfam" id="PF00326"/>
    </source>
</evidence>
<feature type="domain" description="Peptidase S9 prolyl oligopeptidase catalytic" evidence="2">
    <location>
        <begin position="150"/>
        <end position="305"/>
    </location>
</feature>
<proteinExistence type="predicted"/>
<dbReference type="Pfam" id="PF00326">
    <property type="entry name" value="Peptidase_S9"/>
    <property type="match status" value="1"/>
</dbReference>
<dbReference type="InterPro" id="IPR029058">
    <property type="entry name" value="AB_hydrolase_fold"/>
</dbReference>
<comment type="caution">
    <text evidence="3">The sequence shown here is derived from an EMBL/GenBank/DDBJ whole genome shotgun (WGS) entry which is preliminary data.</text>
</comment>
<keyword evidence="4" id="KW-1185">Reference proteome</keyword>
<dbReference type="Gene3D" id="3.40.50.1820">
    <property type="entry name" value="alpha/beta hydrolase"/>
    <property type="match status" value="1"/>
</dbReference>
<dbReference type="GO" id="GO:0008236">
    <property type="term" value="F:serine-type peptidase activity"/>
    <property type="evidence" value="ECO:0007669"/>
    <property type="project" value="InterPro"/>
</dbReference>
<organism evidence="3 4">
    <name type="scientific">Brevifollis gellanilyticus</name>
    <dbReference type="NCBI Taxonomy" id="748831"/>
    <lineage>
        <taxon>Bacteria</taxon>
        <taxon>Pseudomonadati</taxon>
        <taxon>Verrucomicrobiota</taxon>
        <taxon>Verrucomicrobiia</taxon>
        <taxon>Verrucomicrobiales</taxon>
        <taxon>Verrucomicrobiaceae</taxon>
    </lineage>
</organism>
<sequence length="413" mass="45079">MKFSLLFAFTLISSPLMAEKVGPWDLDALKSTVPSMKWVQQTQPVHSLTYAGEKYKGHDTEVFAFYASPITLGEAKPGTKFPGVVLIHGGGGTAFVEWAHLWAKRGYAAIAMDLGGMRPPDPVYDEKTKAPVGHQSDAKFRTPLPNAGPGQGAGEKFDSIGGDTSDDWPFHAAAGVIRAHNLLRSFPEVDPDHTAVTGISWGGYTTCLVASLDDRFKAAVPVYGCGFLHEGESVQKPSIDKLGDRKAEWVKEYDPGSLLPRCRVPIFFVNGTNDVHYVLDSYMKSFNVVPGEKQMRIEVNMPHGHPPGWAPKEIGLFIDSKCRDGAPLPFPGEPAIKGDSIKLSCQATTTLKKAELHYTTDTGLRSKRAWKSLPATIHANTVTAPIPPAEANTWYISITDERDAMVTTEVFLR</sequence>
<dbReference type="Proteomes" id="UP000321577">
    <property type="component" value="Unassembled WGS sequence"/>
</dbReference>
<protein>
    <recommendedName>
        <fullName evidence="2">Peptidase S9 prolyl oligopeptidase catalytic domain-containing protein</fullName>
    </recommendedName>
</protein>
<feature type="signal peptide" evidence="1">
    <location>
        <begin position="1"/>
        <end position="18"/>
    </location>
</feature>
<dbReference type="InterPro" id="IPR050261">
    <property type="entry name" value="FrsA_esterase"/>
</dbReference>
<dbReference type="InterPro" id="IPR001375">
    <property type="entry name" value="Peptidase_S9_cat"/>
</dbReference>
<evidence type="ECO:0000313" key="4">
    <source>
        <dbReference type="Proteomes" id="UP000321577"/>
    </source>
</evidence>
<dbReference type="AlphaFoldDB" id="A0A512M8U2"/>
<gene>
    <name evidence="3" type="ORF">BGE01nite_24330</name>
</gene>
<name>A0A512M8U2_9BACT</name>
<reference evidence="3 4" key="1">
    <citation type="submission" date="2019-07" db="EMBL/GenBank/DDBJ databases">
        <title>Whole genome shotgun sequence of Brevifollis gellanilyticus NBRC 108608.</title>
        <authorList>
            <person name="Hosoyama A."/>
            <person name="Uohara A."/>
            <person name="Ohji S."/>
            <person name="Ichikawa N."/>
        </authorList>
    </citation>
    <scope>NUCLEOTIDE SEQUENCE [LARGE SCALE GENOMIC DNA]</scope>
    <source>
        <strain evidence="3 4">NBRC 108608</strain>
    </source>
</reference>
<dbReference type="EMBL" id="BKAG01000015">
    <property type="protein sequence ID" value="GEP43142.1"/>
    <property type="molecule type" value="Genomic_DNA"/>
</dbReference>
<dbReference type="SUPFAM" id="SSF53474">
    <property type="entry name" value="alpha/beta-Hydrolases"/>
    <property type="match status" value="1"/>
</dbReference>
<evidence type="ECO:0000256" key="1">
    <source>
        <dbReference type="SAM" id="SignalP"/>
    </source>
</evidence>
<dbReference type="PANTHER" id="PTHR22946:SF0">
    <property type="entry name" value="DIENELACTONE HYDROLASE DOMAIN-CONTAINING PROTEIN"/>
    <property type="match status" value="1"/>
</dbReference>
<feature type="chain" id="PRO_5021745655" description="Peptidase S9 prolyl oligopeptidase catalytic domain-containing protein" evidence="1">
    <location>
        <begin position="19"/>
        <end position="413"/>
    </location>
</feature>
<evidence type="ECO:0000313" key="3">
    <source>
        <dbReference type="EMBL" id="GEP43142.1"/>
    </source>
</evidence>
<dbReference type="PANTHER" id="PTHR22946">
    <property type="entry name" value="DIENELACTONE HYDROLASE DOMAIN-CONTAINING PROTEIN-RELATED"/>
    <property type="match status" value="1"/>
</dbReference>
<accession>A0A512M8U2</accession>
<dbReference type="OrthoDB" id="9765647at2"/>
<keyword evidence="1" id="KW-0732">Signal</keyword>
<dbReference type="GO" id="GO:0006508">
    <property type="term" value="P:proteolysis"/>
    <property type="evidence" value="ECO:0007669"/>
    <property type="project" value="InterPro"/>
</dbReference>
<dbReference type="RefSeq" id="WP_146850721.1">
    <property type="nucleotide sequence ID" value="NZ_BKAG01000015.1"/>
</dbReference>